<evidence type="ECO:0000313" key="1">
    <source>
        <dbReference type="EMBL" id="SOQ52613.1"/>
    </source>
</evidence>
<accession>A0A2H1WHR6</accession>
<dbReference type="EMBL" id="ODYU01008747">
    <property type="protein sequence ID" value="SOQ52613.1"/>
    <property type="molecule type" value="Genomic_DNA"/>
</dbReference>
<reference evidence="1" key="1">
    <citation type="submission" date="2016-07" db="EMBL/GenBank/DDBJ databases">
        <authorList>
            <person name="Bretaudeau A."/>
        </authorList>
    </citation>
    <scope>NUCLEOTIDE SEQUENCE</scope>
    <source>
        <strain evidence="1">Rice</strain>
        <tissue evidence="1">Whole body</tissue>
    </source>
</reference>
<sequence>MYWEFFFLRGENHPLTTPVLGEARKSVRLLLSKNHPGGGRGVNHPLTSPALCEARESVRLLLSKNHAVPIPVLRAGAPLTASLAEWLQVRLPSKGSRIRFPGRANGSADSGNVPAYMAIGSPHIT</sequence>
<gene>
    <name evidence="1" type="ORF">SFRICE_036158</name>
</gene>
<protein>
    <submittedName>
        <fullName evidence="1">SFRICE_036158</fullName>
    </submittedName>
</protein>
<proteinExistence type="predicted"/>
<organism evidence="1">
    <name type="scientific">Spodoptera frugiperda</name>
    <name type="common">Fall armyworm</name>
    <dbReference type="NCBI Taxonomy" id="7108"/>
    <lineage>
        <taxon>Eukaryota</taxon>
        <taxon>Metazoa</taxon>
        <taxon>Ecdysozoa</taxon>
        <taxon>Arthropoda</taxon>
        <taxon>Hexapoda</taxon>
        <taxon>Insecta</taxon>
        <taxon>Pterygota</taxon>
        <taxon>Neoptera</taxon>
        <taxon>Endopterygota</taxon>
        <taxon>Lepidoptera</taxon>
        <taxon>Glossata</taxon>
        <taxon>Ditrysia</taxon>
        <taxon>Noctuoidea</taxon>
        <taxon>Noctuidae</taxon>
        <taxon>Amphipyrinae</taxon>
        <taxon>Spodoptera</taxon>
    </lineage>
</organism>
<name>A0A2H1WHR6_SPOFR</name>
<dbReference type="AlphaFoldDB" id="A0A2H1WHR6"/>